<dbReference type="PANTHER" id="PTHR43095">
    <property type="entry name" value="SUGAR KINASE"/>
    <property type="match status" value="1"/>
</dbReference>
<comment type="caution">
    <text evidence="5">The sequence shown here is derived from an EMBL/GenBank/DDBJ whole genome shotgun (WGS) entry which is preliminary data.</text>
</comment>
<dbReference type="EMBL" id="LROS01000001">
    <property type="protein sequence ID" value="OBR97117.1"/>
    <property type="molecule type" value="Genomic_DNA"/>
</dbReference>
<sequence>MKEEITVNFLGIDLGTSSVKLIIMNEKGELLTSVSKDYGISYPQVGWAEQNPDDWWNSTKDGIRELINNHNIKPETIRGISFSGQMHGLVILDNKNKVLMPAILWCDQRTQKQCDYLNKEFGQDKLSKYTGNMALTGLFSLTQSTLG</sequence>
<keyword evidence="3 5" id="KW-0418">Kinase</keyword>
<proteinExistence type="inferred from homology"/>
<comment type="similarity">
    <text evidence="1">Belongs to the FGGY kinase family.</text>
</comment>
<keyword evidence="2 5" id="KW-0808">Transferase</keyword>
<name>A0A1A6B489_9CLOT</name>
<organism evidence="5 6">
    <name type="scientific">Clostridium ragsdalei P11</name>
    <dbReference type="NCBI Taxonomy" id="1353534"/>
    <lineage>
        <taxon>Bacteria</taxon>
        <taxon>Bacillati</taxon>
        <taxon>Bacillota</taxon>
        <taxon>Clostridia</taxon>
        <taxon>Eubacteriales</taxon>
        <taxon>Clostridiaceae</taxon>
        <taxon>Clostridium</taxon>
    </lineage>
</organism>
<dbReference type="GO" id="GO:0004856">
    <property type="term" value="F:D-xylulokinase activity"/>
    <property type="evidence" value="ECO:0007669"/>
    <property type="project" value="UniProtKB-EC"/>
</dbReference>
<evidence type="ECO:0000256" key="2">
    <source>
        <dbReference type="ARBA" id="ARBA00022679"/>
    </source>
</evidence>
<accession>A0A1A6B489</accession>
<dbReference type="InterPro" id="IPR043129">
    <property type="entry name" value="ATPase_NBD"/>
</dbReference>
<dbReference type="PANTHER" id="PTHR43095:SF5">
    <property type="entry name" value="XYLULOSE KINASE"/>
    <property type="match status" value="1"/>
</dbReference>
<dbReference type="Proteomes" id="UP000093954">
    <property type="component" value="Unassembled WGS sequence"/>
</dbReference>
<dbReference type="Pfam" id="PF00370">
    <property type="entry name" value="FGGY_N"/>
    <property type="match status" value="1"/>
</dbReference>
<dbReference type="AlphaFoldDB" id="A0A1A6B489"/>
<keyword evidence="6" id="KW-1185">Reference proteome</keyword>
<dbReference type="InterPro" id="IPR018484">
    <property type="entry name" value="FGGY_N"/>
</dbReference>
<evidence type="ECO:0000313" key="5">
    <source>
        <dbReference type="EMBL" id="OBR97117.1"/>
    </source>
</evidence>
<evidence type="ECO:0000259" key="4">
    <source>
        <dbReference type="Pfam" id="PF00370"/>
    </source>
</evidence>
<evidence type="ECO:0000256" key="1">
    <source>
        <dbReference type="ARBA" id="ARBA00009156"/>
    </source>
</evidence>
<protein>
    <submittedName>
        <fullName evidence="5">Xylulose kinase</fullName>
        <ecNumber evidence="5">2.7.1.17</ecNumber>
    </submittedName>
</protein>
<dbReference type="PATRIC" id="fig|1353534.3.peg.36"/>
<dbReference type="InterPro" id="IPR050406">
    <property type="entry name" value="FGGY_Carb_Kinase"/>
</dbReference>
<gene>
    <name evidence="5" type="primary">xylB_2</name>
    <name evidence="5" type="ORF">CLRAG_00360</name>
</gene>
<reference evidence="5 6" key="1">
    <citation type="journal article" date="2012" name="Front. Microbiol.">
        <title>Draft Genome Sequence of the Virulent Strain 01-B526 of the Fish Pathogen Aeromonas salmonicida.</title>
        <authorList>
            <person name="Charette S.J."/>
            <person name="Brochu F."/>
            <person name="Boyle B."/>
            <person name="Filion G."/>
            <person name="Tanaka K.H."/>
            <person name="Derome N."/>
        </authorList>
    </citation>
    <scope>NUCLEOTIDE SEQUENCE [LARGE SCALE GENOMIC DNA]</scope>
    <source>
        <strain evidence="5 6">P11</strain>
    </source>
</reference>
<dbReference type="SUPFAM" id="SSF53067">
    <property type="entry name" value="Actin-like ATPase domain"/>
    <property type="match status" value="1"/>
</dbReference>
<evidence type="ECO:0000256" key="3">
    <source>
        <dbReference type="ARBA" id="ARBA00022777"/>
    </source>
</evidence>
<evidence type="ECO:0000313" key="6">
    <source>
        <dbReference type="Proteomes" id="UP000093954"/>
    </source>
</evidence>
<feature type="domain" description="Carbohydrate kinase FGGY N-terminal" evidence="4">
    <location>
        <begin position="10"/>
        <end position="137"/>
    </location>
</feature>
<dbReference type="EC" id="2.7.1.17" evidence="5"/>
<dbReference type="Gene3D" id="3.30.420.40">
    <property type="match status" value="1"/>
</dbReference>